<dbReference type="Proteomes" id="UP000439994">
    <property type="component" value="Unassembled WGS sequence"/>
</dbReference>
<proteinExistence type="predicted"/>
<evidence type="ECO:0000313" key="3">
    <source>
        <dbReference type="Proteomes" id="UP000439994"/>
    </source>
</evidence>
<dbReference type="EMBL" id="WOCD01000003">
    <property type="protein sequence ID" value="MUH72020.1"/>
    <property type="molecule type" value="Genomic_DNA"/>
</dbReference>
<sequence length="146" mass="17166">MVEHSRNTRLLAYFCALILIPGFSFFPVAFIYMLVTASDVELNMKVAFIFLTIFTVSYVSAKYLFLFVRFISTLKVKLTFNIDGISVNENHKIAFYTWEQLSNSKHYPSCQTFCLIDEQNRHIVSLWEYATDYHQFRELAYNRLGV</sequence>
<comment type="caution">
    <text evidence="2">The sequence shown here is derived from an EMBL/GenBank/DDBJ whole genome shotgun (WGS) entry which is preliminary data.</text>
</comment>
<dbReference type="OrthoDB" id="6400045at2"/>
<accession>A0A6N8FAM2</accession>
<evidence type="ECO:0000256" key="1">
    <source>
        <dbReference type="SAM" id="Phobius"/>
    </source>
</evidence>
<keyword evidence="3" id="KW-1185">Reference proteome</keyword>
<dbReference type="AlphaFoldDB" id="A0A6N8FAM2"/>
<organism evidence="2 3">
    <name type="scientific">Psychrosphaera haliotis</name>
    <dbReference type="NCBI Taxonomy" id="555083"/>
    <lineage>
        <taxon>Bacteria</taxon>
        <taxon>Pseudomonadati</taxon>
        <taxon>Pseudomonadota</taxon>
        <taxon>Gammaproteobacteria</taxon>
        <taxon>Alteromonadales</taxon>
        <taxon>Pseudoalteromonadaceae</taxon>
        <taxon>Psychrosphaera</taxon>
    </lineage>
</organism>
<dbReference type="RefSeq" id="WP_155695231.1">
    <property type="nucleotide sequence ID" value="NZ_WOCD01000003.1"/>
</dbReference>
<name>A0A6N8FAM2_9GAMM</name>
<protein>
    <submittedName>
        <fullName evidence="2">Uncharacterized protein</fullName>
    </submittedName>
</protein>
<keyword evidence="1" id="KW-0812">Transmembrane</keyword>
<feature type="transmembrane region" description="Helical" evidence="1">
    <location>
        <begin position="47"/>
        <end position="68"/>
    </location>
</feature>
<keyword evidence="1" id="KW-1133">Transmembrane helix</keyword>
<reference evidence="2 3" key="1">
    <citation type="submission" date="2019-11" db="EMBL/GenBank/DDBJ databases">
        <title>P. haliotis isolates from Z. marina roots.</title>
        <authorList>
            <person name="Cohen M."/>
            <person name="Jospin G."/>
            <person name="Eisen J.A."/>
            <person name="Coil D.A."/>
        </authorList>
    </citation>
    <scope>NUCLEOTIDE SEQUENCE [LARGE SCALE GENOMIC DNA]</scope>
    <source>
        <strain evidence="2 3">UCD-MCMsp1aY</strain>
    </source>
</reference>
<evidence type="ECO:0000313" key="2">
    <source>
        <dbReference type="EMBL" id="MUH72020.1"/>
    </source>
</evidence>
<feature type="transmembrane region" description="Helical" evidence="1">
    <location>
        <begin position="12"/>
        <end position="35"/>
    </location>
</feature>
<gene>
    <name evidence="2" type="ORF">GNP35_05720</name>
</gene>
<keyword evidence="1" id="KW-0472">Membrane</keyword>